<feature type="domain" description="Multidrug resistance protein MdtA-like C-terminal permuted SH3" evidence="1">
    <location>
        <begin position="58"/>
        <end position="97"/>
    </location>
</feature>
<sequence>MDARDSRELALAPIGVSDNEASPDTRTLSLRARLDDPGLLMPGQVVRARLSTGAAPLALLVQDQAVGTDQGRRYVLVVNDRQAVEYRSVTVGAMHQDLRIVRPKSGF</sequence>
<reference evidence="2 3" key="1">
    <citation type="submission" date="2020-05" db="EMBL/GenBank/DDBJ databases">
        <title>Aquincola sp. isolate from soil.</title>
        <authorList>
            <person name="Han J."/>
            <person name="Kim D.-U."/>
        </authorList>
    </citation>
    <scope>NUCLEOTIDE SEQUENCE [LARGE SCALE GENOMIC DNA]</scope>
    <source>
        <strain evidence="2 3">S2</strain>
    </source>
</reference>
<dbReference type="RefSeq" id="WP_173131817.1">
    <property type="nucleotide sequence ID" value="NZ_JABRWJ010000010.1"/>
</dbReference>
<dbReference type="EMBL" id="JABRWJ010000010">
    <property type="protein sequence ID" value="NRF71178.1"/>
    <property type="molecule type" value="Genomic_DNA"/>
</dbReference>
<evidence type="ECO:0000313" key="2">
    <source>
        <dbReference type="EMBL" id="NRF71178.1"/>
    </source>
</evidence>
<accession>A0ABX2ERC1</accession>
<dbReference type="Gene3D" id="2.40.420.20">
    <property type="match status" value="1"/>
</dbReference>
<dbReference type="InterPro" id="IPR058627">
    <property type="entry name" value="MdtA-like_C"/>
</dbReference>
<comment type="caution">
    <text evidence="2">The sequence shown here is derived from an EMBL/GenBank/DDBJ whole genome shotgun (WGS) entry which is preliminary data.</text>
</comment>
<organism evidence="2 3">
    <name type="scientific">Pseudaquabacterium terrae</name>
    <dbReference type="NCBI Taxonomy" id="2732868"/>
    <lineage>
        <taxon>Bacteria</taxon>
        <taxon>Pseudomonadati</taxon>
        <taxon>Pseudomonadota</taxon>
        <taxon>Betaproteobacteria</taxon>
        <taxon>Burkholderiales</taxon>
        <taxon>Sphaerotilaceae</taxon>
        <taxon>Pseudaquabacterium</taxon>
    </lineage>
</organism>
<dbReference type="PANTHER" id="PTHR30158:SF10">
    <property type="entry name" value="CATION EFFLUX PUMP"/>
    <property type="match status" value="1"/>
</dbReference>
<dbReference type="Pfam" id="PF25967">
    <property type="entry name" value="RND-MFP_C"/>
    <property type="match status" value="1"/>
</dbReference>
<gene>
    <name evidence="2" type="ORF">HLB44_29715</name>
</gene>
<evidence type="ECO:0000259" key="1">
    <source>
        <dbReference type="Pfam" id="PF25967"/>
    </source>
</evidence>
<dbReference type="PANTHER" id="PTHR30158">
    <property type="entry name" value="ACRA/E-RELATED COMPONENT OF DRUG EFFLUX TRANSPORTER"/>
    <property type="match status" value="1"/>
</dbReference>
<evidence type="ECO:0000313" key="3">
    <source>
        <dbReference type="Proteomes" id="UP000737171"/>
    </source>
</evidence>
<protein>
    <recommendedName>
        <fullName evidence="1">Multidrug resistance protein MdtA-like C-terminal permuted SH3 domain-containing protein</fullName>
    </recommendedName>
</protein>
<name>A0ABX2ERC1_9BURK</name>
<dbReference type="Proteomes" id="UP000737171">
    <property type="component" value="Unassembled WGS sequence"/>
</dbReference>
<proteinExistence type="predicted"/>
<keyword evidence="3" id="KW-1185">Reference proteome</keyword>